<evidence type="ECO:0000313" key="6">
    <source>
        <dbReference type="EMBL" id="SEH29923.1"/>
    </source>
</evidence>
<dbReference type="Pfam" id="PF00027">
    <property type="entry name" value="cNMP_binding"/>
    <property type="match status" value="1"/>
</dbReference>
<dbReference type="Proteomes" id="UP000198561">
    <property type="component" value="Unassembled WGS sequence"/>
</dbReference>
<dbReference type="PROSITE" id="PS51063">
    <property type="entry name" value="HTH_CRP_2"/>
    <property type="match status" value="1"/>
</dbReference>
<dbReference type="GO" id="GO:0005829">
    <property type="term" value="C:cytosol"/>
    <property type="evidence" value="ECO:0007669"/>
    <property type="project" value="TreeGrafter"/>
</dbReference>
<dbReference type="PRINTS" id="PR00034">
    <property type="entry name" value="HTHCRP"/>
</dbReference>
<dbReference type="InterPro" id="IPR050397">
    <property type="entry name" value="Env_Response_Regulators"/>
</dbReference>
<proteinExistence type="predicted"/>
<dbReference type="OrthoDB" id="667966at2"/>
<dbReference type="PROSITE" id="PS50042">
    <property type="entry name" value="CNMP_BINDING_3"/>
    <property type="match status" value="1"/>
</dbReference>
<keyword evidence="3" id="KW-0804">Transcription</keyword>
<dbReference type="InterPro" id="IPR000595">
    <property type="entry name" value="cNMP-bd_dom"/>
</dbReference>
<name>A0A1H6H7E9_CHRCI</name>
<keyword evidence="1" id="KW-0805">Transcription regulation</keyword>
<evidence type="ECO:0000259" key="4">
    <source>
        <dbReference type="PROSITE" id="PS50042"/>
    </source>
</evidence>
<dbReference type="InterPro" id="IPR012318">
    <property type="entry name" value="HTH_CRP"/>
</dbReference>
<dbReference type="PANTHER" id="PTHR24567:SF28">
    <property type="entry name" value="LISTERIOLYSIN REGULATORY PROTEIN"/>
    <property type="match status" value="1"/>
</dbReference>
<evidence type="ECO:0000256" key="1">
    <source>
        <dbReference type="ARBA" id="ARBA00023015"/>
    </source>
</evidence>
<dbReference type="Pfam" id="PF13545">
    <property type="entry name" value="HTH_Crp_2"/>
    <property type="match status" value="1"/>
</dbReference>
<dbReference type="SUPFAM" id="SSF51206">
    <property type="entry name" value="cAMP-binding domain-like"/>
    <property type="match status" value="1"/>
</dbReference>
<sequence>MIIKEEILLANGATFEEYSNNDTIFSESDKPQYYFQIIYGTVELNNYHENGSEFTHNILRDGQSFGESLLFTDQLYPMNAVVKGPSMILKLPKESFLKLVQQNPEISISIVECLAERLFYKYTMLFNLSSSNPMLKIENILNYLKSFNSDKKDPYTFEVPLTRQQLANLTGLRIETVIRTVKKMEKSNILRLKGRTIYY</sequence>
<dbReference type="EMBL" id="FNWQ01000001">
    <property type="protein sequence ID" value="SEH29923.1"/>
    <property type="molecule type" value="Genomic_DNA"/>
</dbReference>
<dbReference type="RefSeq" id="WP_089690696.1">
    <property type="nucleotide sequence ID" value="NZ_FNWQ01000001.1"/>
</dbReference>
<dbReference type="InterPro" id="IPR014710">
    <property type="entry name" value="RmlC-like_jellyroll"/>
</dbReference>
<dbReference type="SUPFAM" id="SSF46785">
    <property type="entry name" value="Winged helix' DNA-binding domain"/>
    <property type="match status" value="1"/>
</dbReference>
<evidence type="ECO:0000256" key="3">
    <source>
        <dbReference type="ARBA" id="ARBA00023163"/>
    </source>
</evidence>
<accession>A0A1H6H7E9</accession>
<evidence type="ECO:0000259" key="5">
    <source>
        <dbReference type="PROSITE" id="PS51063"/>
    </source>
</evidence>
<protein>
    <submittedName>
        <fullName evidence="6">Transcriptional regulator, Crp/Fnr family</fullName>
    </submittedName>
</protein>
<dbReference type="InterPro" id="IPR036390">
    <property type="entry name" value="WH_DNA-bd_sf"/>
</dbReference>
<gene>
    <name evidence="6" type="ORF">SAMN05421593_1221</name>
</gene>
<dbReference type="GO" id="GO:0003677">
    <property type="term" value="F:DNA binding"/>
    <property type="evidence" value="ECO:0007669"/>
    <property type="project" value="UniProtKB-KW"/>
</dbReference>
<dbReference type="SMART" id="SM00419">
    <property type="entry name" value="HTH_CRP"/>
    <property type="match status" value="1"/>
</dbReference>
<keyword evidence="2" id="KW-0238">DNA-binding</keyword>
<dbReference type="InterPro" id="IPR018490">
    <property type="entry name" value="cNMP-bd_dom_sf"/>
</dbReference>
<dbReference type="GO" id="GO:0003700">
    <property type="term" value="F:DNA-binding transcription factor activity"/>
    <property type="evidence" value="ECO:0007669"/>
    <property type="project" value="TreeGrafter"/>
</dbReference>
<dbReference type="Gene3D" id="1.10.10.10">
    <property type="entry name" value="Winged helix-like DNA-binding domain superfamily/Winged helix DNA-binding domain"/>
    <property type="match status" value="1"/>
</dbReference>
<dbReference type="CDD" id="cd00038">
    <property type="entry name" value="CAP_ED"/>
    <property type="match status" value="1"/>
</dbReference>
<dbReference type="STRING" id="680127.SAMN05421593_1221"/>
<feature type="domain" description="HTH crp-type" evidence="5">
    <location>
        <begin position="131"/>
        <end position="199"/>
    </location>
</feature>
<dbReference type="AlphaFoldDB" id="A0A1H6H7E9"/>
<feature type="domain" description="Cyclic nucleotide-binding" evidence="4">
    <location>
        <begin position="9"/>
        <end position="117"/>
    </location>
</feature>
<evidence type="ECO:0000256" key="2">
    <source>
        <dbReference type="ARBA" id="ARBA00023125"/>
    </source>
</evidence>
<organism evidence="6 7">
    <name type="scientific">Chryseobacterium culicis</name>
    <dbReference type="NCBI Taxonomy" id="680127"/>
    <lineage>
        <taxon>Bacteria</taxon>
        <taxon>Pseudomonadati</taxon>
        <taxon>Bacteroidota</taxon>
        <taxon>Flavobacteriia</taxon>
        <taxon>Flavobacteriales</taxon>
        <taxon>Weeksellaceae</taxon>
        <taxon>Chryseobacterium group</taxon>
        <taxon>Chryseobacterium</taxon>
    </lineage>
</organism>
<dbReference type="PANTHER" id="PTHR24567">
    <property type="entry name" value="CRP FAMILY TRANSCRIPTIONAL REGULATORY PROTEIN"/>
    <property type="match status" value="1"/>
</dbReference>
<dbReference type="Gene3D" id="2.60.120.10">
    <property type="entry name" value="Jelly Rolls"/>
    <property type="match status" value="1"/>
</dbReference>
<reference evidence="6 7" key="1">
    <citation type="submission" date="2016-10" db="EMBL/GenBank/DDBJ databases">
        <authorList>
            <person name="de Groot N.N."/>
        </authorList>
    </citation>
    <scope>NUCLEOTIDE SEQUENCE [LARGE SCALE GENOMIC DNA]</scope>
    <source>
        <strain evidence="6 7">DSM 23031</strain>
    </source>
</reference>
<dbReference type="InterPro" id="IPR036388">
    <property type="entry name" value="WH-like_DNA-bd_sf"/>
</dbReference>
<evidence type="ECO:0000313" key="7">
    <source>
        <dbReference type="Proteomes" id="UP000198561"/>
    </source>
</evidence>